<dbReference type="EMBL" id="JAIQZJ010000001">
    <property type="protein sequence ID" value="MBZ5736988.1"/>
    <property type="molecule type" value="Genomic_DNA"/>
</dbReference>
<dbReference type="SUPFAM" id="SSF54427">
    <property type="entry name" value="NTF2-like"/>
    <property type="match status" value="1"/>
</dbReference>
<organism evidence="2 3">
    <name type="scientific">Nocardioides mangrovi</name>
    <dbReference type="NCBI Taxonomy" id="2874580"/>
    <lineage>
        <taxon>Bacteria</taxon>
        <taxon>Bacillati</taxon>
        <taxon>Actinomycetota</taxon>
        <taxon>Actinomycetes</taxon>
        <taxon>Propionibacteriales</taxon>
        <taxon>Nocardioidaceae</taxon>
        <taxon>Nocardioides</taxon>
    </lineage>
</organism>
<dbReference type="InterPro" id="IPR037401">
    <property type="entry name" value="SnoaL-like"/>
</dbReference>
<dbReference type="RefSeq" id="WP_224121355.1">
    <property type="nucleotide sequence ID" value="NZ_JAIQZJ010000001.1"/>
</dbReference>
<keyword evidence="3" id="KW-1185">Reference proteome</keyword>
<evidence type="ECO:0000313" key="2">
    <source>
        <dbReference type="EMBL" id="MBZ5736988.1"/>
    </source>
</evidence>
<dbReference type="InterPro" id="IPR032710">
    <property type="entry name" value="NTF2-like_dom_sf"/>
</dbReference>
<evidence type="ECO:0000313" key="3">
    <source>
        <dbReference type="Proteomes" id="UP000780875"/>
    </source>
</evidence>
<accession>A0ABS7U7N9</accession>
<evidence type="ECO:0000259" key="1">
    <source>
        <dbReference type="Pfam" id="PF12680"/>
    </source>
</evidence>
<comment type="caution">
    <text evidence="2">The sequence shown here is derived from an EMBL/GenBank/DDBJ whole genome shotgun (WGS) entry which is preliminary data.</text>
</comment>
<proteinExistence type="predicted"/>
<reference evidence="2 3" key="1">
    <citation type="submission" date="2021-09" db="EMBL/GenBank/DDBJ databases">
        <title>Whole genome sequence of Nocardioides sp. GBK3QG-3.</title>
        <authorList>
            <person name="Tuo L."/>
        </authorList>
    </citation>
    <scope>NUCLEOTIDE SEQUENCE [LARGE SCALE GENOMIC DNA]</scope>
    <source>
        <strain evidence="2 3">GBK3QG-3</strain>
    </source>
</reference>
<gene>
    <name evidence="2" type="ORF">K8U61_02345</name>
</gene>
<protein>
    <submittedName>
        <fullName evidence="2">Ester cyclase</fullName>
    </submittedName>
</protein>
<name>A0ABS7U7N9_9ACTN</name>
<dbReference type="Proteomes" id="UP000780875">
    <property type="component" value="Unassembled WGS sequence"/>
</dbReference>
<feature type="domain" description="SnoaL-like" evidence="1">
    <location>
        <begin position="9"/>
        <end position="112"/>
    </location>
</feature>
<sequence>MTRTPEEAVRGLWTTLSARDYDGIADWVTDDCLYLDMPLGPSLSARGPADIVKRLQVGWGDLAAYENHDGLLVADDAGNVMYEHSETWTFRSGEVFTLAFATVHRVRDGKVCLWKDYWDYGAIMNNAPASWVEALATADTSWVYDATEDLAALSG</sequence>
<dbReference type="Gene3D" id="3.10.450.50">
    <property type="match status" value="1"/>
</dbReference>
<dbReference type="Pfam" id="PF12680">
    <property type="entry name" value="SnoaL_2"/>
    <property type="match status" value="1"/>
</dbReference>